<reference evidence="2" key="1">
    <citation type="journal article" date="2022" name="Int. J. Mol. Sci.">
        <title>Draft Genome of Tanacetum Coccineum: Genomic Comparison of Closely Related Tanacetum-Family Plants.</title>
        <authorList>
            <person name="Yamashiro T."/>
            <person name="Shiraishi A."/>
            <person name="Nakayama K."/>
            <person name="Satake H."/>
        </authorList>
    </citation>
    <scope>NUCLEOTIDE SEQUENCE</scope>
</reference>
<protein>
    <submittedName>
        <fullName evidence="2">Transcriptional coactivator Hfi1/transcriptional adapter 1</fullName>
    </submittedName>
</protein>
<gene>
    <name evidence="2" type="ORF">Tco_0702906</name>
</gene>
<dbReference type="PANTHER" id="PTHR21277:SF36">
    <property type="entry name" value="TRANSCRIPTIONAL COACTIVATOR HFI1_TRANSCRIPTIONAL ADAPTER 1"/>
    <property type="match status" value="1"/>
</dbReference>
<sequence>MPAVRRVSKIDTLELKIEIEKRVGPLKSRKYFTLLTNYLSCKVKKPEFDKTCLGLLGPENVSLHNQLVLAIVKNSALCNVPPQKHVKSDAFLASPRQGRTPNIRHSKFKEKKRSVEEQQSATELLSLGSKPPLEVNSVEDGEEVEQGVLSPGVYSRTPVKAPLGISLHSKETRKVLSTGSDSVYQTETCHYSGHLPVTSLLRNRVKHKLKAEGLDISMDCANLLNNGLDCYLKRVIKPSLELAHSRSSQRAGPLFSTSMLDFRVAAEINPKVLGEFAHILNEN</sequence>
<organism evidence="2 3">
    <name type="scientific">Tanacetum coccineum</name>
    <dbReference type="NCBI Taxonomy" id="301880"/>
    <lineage>
        <taxon>Eukaryota</taxon>
        <taxon>Viridiplantae</taxon>
        <taxon>Streptophyta</taxon>
        <taxon>Embryophyta</taxon>
        <taxon>Tracheophyta</taxon>
        <taxon>Spermatophyta</taxon>
        <taxon>Magnoliopsida</taxon>
        <taxon>eudicotyledons</taxon>
        <taxon>Gunneridae</taxon>
        <taxon>Pentapetalae</taxon>
        <taxon>asterids</taxon>
        <taxon>campanulids</taxon>
        <taxon>Asterales</taxon>
        <taxon>Asteraceae</taxon>
        <taxon>Asteroideae</taxon>
        <taxon>Anthemideae</taxon>
        <taxon>Anthemidinae</taxon>
        <taxon>Tanacetum</taxon>
    </lineage>
</organism>
<keyword evidence="3" id="KW-1185">Reference proteome</keyword>
<dbReference type="PANTHER" id="PTHR21277">
    <property type="entry name" value="TRANSCRIPTIONAL ADAPTER 1"/>
    <property type="match status" value="1"/>
</dbReference>
<dbReference type="InterPro" id="IPR024738">
    <property type="entry name" value="Hfi1/Tada1"/>
</dbReference>
<proteinExistence type="predicted"/>
<dbReference type="Proteomes" id="UP001151760">
    <property type="component" value="Unassembled WGS sequence"/>
</dbReference>
<dbReference type="Pfam" id="PF12767">
    <property type="entry name" value="SAGA-Tad1"/>
    <property type="match status" value="1"/>
</dbReference>
<evidence type="ECO:0000256" key="1">
    <source>
        <dbReference type="SAM" id="MobiDB-lite"/>
    </source>
</evidence>
<dbReference type="EMBL" id="BQNB010009907">
    <property type="protein sequence ID" value="GJS70065.1"/>
    <property type="molecule type" value="Genomic_DNA"/>
</dbReference>
<comment type="caution">
    <text evidence="2">The sequence shown here is derived from an EMBL/GenBank/DDBJ whole genome shotgun (WGS) entry which is preliminary data.</text>
</comment>
<feature type="region of interest" description="Disordered" evidence="1">
    <location>
        <begin position="95"/>
        <end position="121"/>
    </location>
</feature>
<accession>A0ABQ4XXC1</accession>
<evidence type="ECO:0000313" key="3">
    <source>
        <dbReference type="Proteomes" id="UP001151760"/>
    </source>
</evidence>
<evidence type="ECO:0000313" key="2">
    <source>
        <dbReference type="EMBL" id="GJS70065.1"/>
    </source>
</evidence>
<reference evidence="2" key="2">
    <citation type="submission" date="2022-01" db="EMBL/GenBank/DDBJ databases">
        <authorList>
            <person name="Yamashiro T."/>
            <person name="Shiraishi A."/>
            <person name="Satake H."/>
            <person name="Nakayama K."/>
        </authorList>
    </citation>
    <scope>NUCLEOTIDE SEQUENCE</scope>
</reference>
<name>A0ABQ4XXC1_9ASTR</name>
<feature type="compositionally biased region" description="Basic residues" evidence="1">
    <location>
        <begin position="102"/>
        <end position="112"/>
    </location>
</feature>